<dbReference type="EMBL" id="BMAV01011098">
    <property type="protein sequence ID" value="GFY56681.1"/>
    <property type="molecule type" value="Genomic_DNA"/>
</dbReference>
<comment type="caution">
    <text evidence="1">The sequence shown here is derived from an EMBL/GenBank/DDBJ whole genome shotgun (WGS) entry which is preliminary data.</text>
</comment>
<dbReference type="AlphaFoldDB" id="A0A8X6XSB3"/>
<evidence type="ECO:0000313" key="1">
    <source>
        <dbReference type="EMBL" id="GFY56681.1"/>
    </source>
</evidence>
<gene>
    <name evidence="1" type="ORF">TNIN_165741</name>
</gene>
<name>A0A8X6XSB3_9ARAC</name>
<proteinExistence type="predicted"/>
<keyword evidence="2" id="KW-1185">Reference proteome</keyword>
<sequence>MNALKEENIARQHAIEQQRETRKFELEKLHLEFGLHKLRLEPKVFGQMLAKAMIPETTPIKEEKRMDGLRVVQVKGEQEIVNFAIYTGSQIPVIREDVVEGQNVNNRGTNEITSAFGGHEMGELKVFDMKIDDPRHGVVPISINLVNYMLICSTYYEGLIENSQLVHNPAILRVSSKKKKLLIQ</sequence>
<accession>A0A8X6XSB3</accession>
<dbReference type="Proteomes" id="UP000886998">
    <property type="component" value="Unassembled WGS sequence"/>
</dbReference>
<evidence type="ECO:0000313" key="2">
    <source>
        <dbReference type="Proteomes" id="UP000886998"/>
    </source>
</evidence>
<organism evidence="1 2">
    <name type="scientific">Trichonephila inaurata madagascariensis</name>
    <dbReference type="NCBI Taxonomy" id="2747483"/>
    <lineage>
        <taxon>Eukaryota</taxon>
        <taxon>Metazoa</taxon>
        <taxon>Ecdysozoa</taxon>
        <taxon>Arthropoda</taxon>
        <taxon>Chelicerata</taxon>
        <taxon>Arachnida</taxon>
        <taxon>Araneae</taxon>
        <taxon>Araneomorphae</taxon>
        <taxon>Entelegynae</taxon>
        <taxon>Araneoidea</taxon>
        <taxon>Nephilidae</taxon>
        <taxon>Trichonephila</taxon>
        <taxon>Trichonephila inaurata</taxon>
    </lineage>
</organism>
<protein>
    <submittedName>
        <fullName evidence="1">Uncharacterized protein</fullName>
    </submittedName>
</protein>
<reference evidence="1" key="1">
    <citation type="submission" date="2020-08" db="EMBL/GenBank/DDBJ databases">
        <title>Multicomponent nature underlies the extraordinary mechanical properties of spider dragline silk.</title>
        <authorList>
            <person name="Kono N."/>
            <person name="Nakamura H."/>
            <person name="Mori M."/>
            <person name="Yoshida Y."/>
            <person name="Ohtoshi R."/>
            <person name="Malay A.D."/>
            <person name="Moran D.A.P."/>
            <person name="Tomita M."/>
            <person name="Numata K."/>
            <person name="Arakawa K."/>
        </authorList>
    </citation>
    <scope>NUCLEOTIDE SEQUENCE</scope>
</reference>